<evidence type="ECO:0000313" key="1">
    <source>
        <dbReference type="EMBL" id="ABW32359.1"/>
    </source>
</evidence>
<reference evidence="1 2" key="1">
    <citation type="journal article" date="2008" name="Proc. Natl. Acad. Sci. U.S.A.">
        <title>Niche adaptation and genome expansion in the chlorophyll d-producing cyanobacterium Acaryochloris marina.</title>
        <authorList>
            <person name="Swingley W.D."/>
            <person name="Chen M."/>
            <person name="Cheung P.C."/>
            <person name="Conrad A.L."/>
            <person name="Dejesa L.C."/>
            <person name="Hao J."/>
            <person name="Honchak B.M."/>
            <person name="Karbach L.E."/>
            <person name="Kurdoglu A."/>
            <person name="Lahiri S."/>
            <person name="Mastrian S.D."/>
            <person name="Miyashita H."/>
            <person name="Page L."/>
            <person name="Ramakrishna P."/>
            <person name="Satoh S."/>
            <person name="Sattley W.M."/>
            <person name="Shimada Y."/>
            <person name="Taylor H.L."/>
            <person name="Tomo T."/>
            <person name="Tsuchiya T."/>
            <person name="Wang Z.T."/>
            <person name="Raymond J."/>
            <person name="Mimuro M."/>
            <person name="Blankenship R.E."/>
            <person name="Touchman J.W."/>
        </authorList>
    </citation>
    <scope>NUCLEOTIDE SEQUENCE [LARGE SCALE GENOMIC DNA]</scope>
    <source>
        <strain evidence="2">MBIC 11017</strain>
        <plasmid evidence="2">Plasmid pREB3</plasmid>
    </source>
</reference>
<dbReference type="AlphaFoldDB" id="A8ZME8"/>
<name>A8ZME8_ACAM1</name>
<proteinExistence type="predicted"/>
<gene>
    <name evidence="1" type="ordered locus">AM1_C0049</name>
</gene>
<accession>A8ZME8</accession>
<evidence type="ECO:0000313" key="2">
    <source>
        <dbReference type="Proteomes" id="UP000000268"/>
    </source>
</evidence>
<organism evidence="1 2">
    <name type="scientific">Acaryochloris marina (strain MBIC 11017)</name>
    <dbReference type="NCBI Taxonomy" id="329726"/>
    <lineage>
        <taxon>Bacteria</taxon>
        <taxon>Bacillati</taxon>
        <taxon>Cyanobacteriota</taxon>
        <taxon>Cyanophyceae</taxon>
        <taxon>Acaryochloridales</taxon>
        <taxon>Acaryochloridaceae</taxon>
        <taxon>Acaryochloris</taxon>
    </lineage>
</organism>
<protein>
    <submittedName>
        <fullName evidence="1">Uncharacterized protein</fullName>
    </submittedName>
</protein>
<dbReference type="HOGENOM" id="CLU_3057371_0_0_3"/>
<dbReference type="Proteomes" id="UP000000268">
    <property type="component" value="Plasmid pREB3"/>
</dbReference>
<keyword evidence="2" id="KW-1185">Reference proteome</keyword>
<keyword evidence="1" id="KW-0614">Plasmid</keyword>
<sequence>MLVEARLGSKGECQKIDDFLSGFQYHNLEVMQEKGFRRKRYFLFKCARWSNKT</sequence>
<dbReference type="KEGG" id="amr:AM1_C0049"/>
<geneLocation type="plasmid" evidence="1 2">
    <name>pREB3</name>
</geneLocation>
<dbReference type="EMBL" id="CP000840">
    <property type="protein sequence ID" value="ABW32359.1"/>
    <property type="molecule type" value="Genomic_DNA"/>
</dbReference>